<dbReference type="GO" id="GO:0006355">
    <property type="term" value="P:regulation of DNA-templated transcription"/>
    <property type="evidence" value="ECO:0000318"/>
    <property type="project" value="GO_Central"/>
</dbReference>
<dbReference type="InterPro" id="IPR004883">
    <property type="entry name" value="LOB"/>
</dbReference>
<dbReference type="OrthoDB" id="913402at2759"/>
<comment type="similarity">
    <text evidence="1">Belongs to the LOB domain-containing protein family.</text>
</comment>
<dbReference type="Proteomes" id="UP000006729">
    <property type="component" value="Chromosome 19"/>
</dbReference>
<dbReference type="PANTHER" id="PTHR31301">
    <property type="entry name" value="LOB DOMAIN-CONTAINING PROTEIN 4-RELATED"/>
    <property type="match status" value="1"/>
</dbReference>
<dbReference type="GO" id="GO:0005634">
    <property type="term" value="C:nucleus"/>
    <property type="evidence" value="ECO:0000318"/>
    <property type="project" value="GO_Central"/>
</dbReference>
<name>A0A3N7HDC4_POPTR</name>
<gene>
    <name evidence="3" type="ORF">POPTR_019G092201</name>
</gene>
<keyword evidence="4" id="KW-1185">Reference proteome</keyword>
<dbReference type="STRING" id="3694.A0A3N7HDC4"/>
<dbReference type="InParanoid" id="A0A3N7HDC4"/>
<dbReference type="GO" id="GO:0001216">
    <property type="term" value="F:DNA-binding transcription activator activity"/>
    <property type="evidence" value="ECO:0000318"/>
    <property type="project" value="GO_Central"/>
</dbReference>
<evidence type="ECO:0000313" key="3">
    <source>
        <dbReference type="EMBL" id="RQP03642.1"/>
    </source>
</evidence>
<dbReference type="Pfam" id="PF03195">
    <property type="entry name" value="LOB"/>
    <property type="match status" value="1"/>
</dbReference>
<protein>
    <recommendedName>
        <fullName evidence="2">LOB domain-containing protein</fullName>
    </recommendedName>
</protein>
<dbReference type="PROSITE" id="PS50891">
    <property type="entry name" value="LOB"/>
    <property type="match status" value="1"/>
</dbReference>
<dbReference type="SMR" id="A0A3N7HDC4"/>
<dbReference type="Gramene" id="Potri.019G092201.1.v4.1">
    <property type="protein sequence ID" value="Potri.019G092201.1.v4.1"/>
    <property type="gene ID" value="Potri.019G092201.v4.1"/>
</dbReference>
<accession>A0A3N7HDC4</accession>
<dbReference type="PANTHER" id="PTHR31301:SF19">
    <property type="entry name" value="LOB DOMAIN-CONTAINING PROTEIN 2"/>
    <property type="match status" value="1"/>
</dbReference>
<evidence type="ECO:0000256" key="1">
    <source>
        <dbReference type="ARBA" id="ARBA00005474"/>
    </source>
</evidence>
<feature type="domain" description="LOB" evidence="2">
    <location>
        <begin position="18"/>
        <end position="119"/>
    </location>
</feature>
<evidence type="ECO:0000259" key="2">
    <source>
        <dbReference type="PROSITE" id="PS50891"/>
    </source>
</evidence>
<evidence type="ECO:0000313" key="4">
    <source>
        <dbReference type="Proteomes" id="UP000006729"/>
    </source>
</evidence>
<dbReference type="AlphaFoldDB" id="A0A3N7HDC4"/>
<proteinExistence type="inferred from homology"/>
<organism evidence="3 4">
    <name type="scientific">Populus trichocarpa</name>
    <name type="common">Western balsam poplar</name>
    <name type="synonym">Populus balsamifera subsp. trichocarpa</name>
    <dbReference type="NCBI Taxonomy" id="3694"/>
    <lineage>
        <taxon>Eukaryota</taxon>
        <taxon>Viridiplantae</taxon>
        <taxon>Streptophyta</taxon>
        <taxon>Embryophyta</taxon>
        <taxon>Tracheophyta</taxon>
        <taxon>Spermatophyta</taxon>
        <taxon>Magnoliopsida</taxon>
        <taxon>eudicotyledons</taxon>
        <taxon>Gunneridae</taxon>
        <taxon>Pentapetalae</taxon>
        <taxon>rosids</taxon>
        <taxon>fabids</taxon>
        <taxon>Malpighiales</taxon>
        <taxon>Salicaceae</taxon>
        <taxon>Saliceae</taxon>
        <taxon>Populus</taxon>
    </lineage>
</organism>
<sequence length="243" mass="27440">MQRENNSDNNNNRTLVHPACASCKHQRKRCTEDCALAPYFPAEKTQEFQAVHKVFGVSNVVKLVKDVSEERRKETADSLVWEALCRQNDPVSGCYGKFKRLKEELDLYKTQHPSLNQNQNGQQQGGVVYNKQSPVMVYGINNRANGIGGGGLANNNMVSYGHDNENLIADSIQHNFHWDYVQSLDKSKRERDASSLLLPSPPPLPHHYSINGFNQQQYYLPGEFGSMESTLFMGEEDGHHSSL</sequence>
<dbReference type="OMA" id="CTEDCAL"/>
<reference evidence="3 4" key="1">
    <citation type="journal article" date="2006" name="Science">
        <title>The genome of black cottonwood, Populus trichocarpa (Torr. &amp; Gray).</title>
        <authorList>
            <person name="Tuskan G.A."/>
            <person name="Difazio S."/>
            <person name="Jansson S."/>
            <person name="Bohlmann J."/>
            <person name="Grigoriev I."/>
            <person name="Hellsten U."/>
            <person name="Putnam N."/>
            <person name="Ralph S."/>
            <person name="Rombauts S."/>
            <person name="Salamov A."/>
            <person name="Schein J."/>
            <person name="Sterck L."/>
            <person name="Aerts A."/>
            <person name="Bhalerao R.R."/>
            <person name="Bhalerao R.P."/>
            <person name="Blaudez D."/>
            <person name="Boerjan W."/>
            <person name="Brun A."/>
            <person name="Brunner A."/>
            <person name="Busov V."/>
            <person name="Campbell M."/>
            <person name="Carlson J."/>
            <person name="Chalot M."/>
            <person name="Chapman J."/>
            <person name="Chen G.L."/>
            <person name="Cooper D."/>
            <person name="Coutinho P.M."/>
            <person name="Couturier J."/>
            <person name="Covert S."/>
            <person name="Cronk Q."/>
            <person name="Cunningham R."/>
            <person name="Davis J."/>
            <person name="Degroeve S."/>
            <person name="Dejardin A."/>
            <person name="Depamphilis C."/>
            <person name="Detter J."/>
            <person name="Dirks B."/>
            <person name="Dubchak I."/>
            <person name="Duplessis S."/>
            <person name="Ehlting J."/>
            <person name="Ellis B."/>
            <person name="Gendler K."/>
            <person name="Goodstein D."/>
            <person name="Gribskov M."/>
            <person name="Grimwood J."/>
            <person name="Groover A."/>
            <person name="Gunter L."/>
            <person name="Hamberger B."/>
            <person name="Heinze B."/>
            <person name="Helariutta Y."/>
            <person name="Henrissat B."/>
            <person name="Holligan D."/>
            <person name="Holt R."/>
            <person name="Huang W."/>
            <person name="Islam-Faridi N."/>
            <person name="Jones S."/>
            <person name="Jones-Rhoades M."/>
            <person name="Jorgensen R."/>
            <person name="Joshi C."/>
            <person name="Kangasjarvi J."/>
            <person name="Karlsson J."/>
            <person name="Kelleher C."/>
            <person name="Kirkpatrick R."/>
            <person name="Kirst M."/>
            <person name="Kohler A."/>
            <person name="Kalluri U."/>
            <person name="Larimer F."/>
            <person name="Leebens-Mack J."/>
            <person name="Leple J.C."/>
            <person name="Locascio P."/>
            <person name="Lou Y."/>
            <person name="Lucas S."/>
            <person name="Martin F."/>
            <person name="Montanini B."/>
            <person name="Napoli C."/>
            <person name="Nelson D.R."/>
            <person name="Nelson C."/>
            <person name="Nieminen K."/>
            <person name="Nilsson O."/>
            <person name="Pereda V."/>
            <person name="Peter G."/>
            <person name="Philippe R."/>
            <person name="Pilate G."/>
            <person name="Poliakov A."/>
            <person name="Razumovskaya J."/>
            <person name="Richardson P."/>
            <person name="Rinaldi C."/>
            <person name="Ritland K."/>
            <person name="Rouze P."/>
            <person name="Ryaboy D."/>
            <person name="Schmutz J."/>
            <person name="Schrader J."/>
            <person name="Segerman B."/>
            <person name="Shin H."/>
            <person name="Siddiqui A."/>
            <person name="Sterky F."/>
            <person name="Terry A."/>
            <person name="Tsai C.J."/>
            <person name="Uberbacher E."/>
            <person name="Unneberg P."/>
            <person name="Vahala J."/>
            <person name="Wall K."/>
            <person name="Wessler S."/>
            <person name="Yang G."/>
            <person name="Yin T."/>
            <person name="Douglas C."/>
            <person name="Marra M."/>
            <person name="Sandberg G."/>
            <person name="Van de Peer Y."/>
            <person name="Rokhsar D."/>
        </authorList>
    </citation>
    <scope>NUCLEOTIDE SEQUENCE [LARGE SCALE GENOMIC DNA]</scope>
    <source>
        <strain evidence="4">cv. Nisqually</strain>
    </source>
</reference>
<dbReference type="EMBL" id="CM009308">
    <property type="protein sequence ID" value="RQP03642.1"/>
    <property type="molecule type" value="Genomic_DNA"/>
</dbReference>